<organism evidence="2 3">
    <name type="scientific">Ralstonia phage phiRSL1</name>
    <dbReference type="NCBI Taxonomy" id="1980924"/>
    <lineage>
        <taxon>Viruses</taxon>
        <taxon>Duplodnaviria</taxon>
        <taxon>Heunggongvirae</taxon>
        <taxon>Uroviricota</taxon>
        <taxon>Caudoviricetes</taxon>
        <taxon>Mieseafarmvirus</taxon>
        <taxon>Mieseafarmvirus RSL1</taxon>
    </lineage>
</organism>
<feature type="region of interest" description="Disordered" evidence="1">
    <location>
        <begin position="76"/>
        <end position="178"/>
    </location>
</feature>
<sequence length="178" mass="19272">MPHERQLKRLNSAIKKVKVAVANGYPQGTKRHVVACLNELTTIREGVYLKEASKEDVVLDVAVRSVAALQQMVQKAETPKTEVVSTDSDTRADVRGHGPGPRPDEGQLSGYRTACPERAARRGDSRSHHPDRSRTGGRQAQGAGLQRAGHGRVPCDPRSVGTGRQSQGSGGYERRQSS</sequence>
<evidence type="ECO:0000313" key="3">
    <source>
        <dbReference type="Proteomes" id="UP000001034"/>
    </source>
</evidence>
<dbReference type="RefSeq" id="YP_001949877.1">
    <property type="nucleotide sequence ID" value="NC_010811.2"/>
</dbReference>
<reference evidence="2 3" key="1">
    <citation type="journal article" date="2010" name="Virology">
        <title>A jumbo phage infecting the phytopathogen Ralstonia solanacearum defines a new lineage of the Myoviridae family.</title>
        <authorList>
            <person name="Yamada T."/>
            <person name="Satoh S."/>
            <person name="Ishikawa H."/>
            <person name="Fujiwara A."/>
            <person name="Kawasaki T."/>
            <person name="Fujie M."/>
            <person name="Ogata H."/>
        </authorList>
    </citation>
    <scope>NUCLEOTIDE SEQUENCE [LARGE SCALE GENOMIC DNA]</scope>
</reference>
<protein>
    <submittedName>
        <fullName evidence="2">Uncharacterized protein</fullName>
    </submittedName>
</protein>
<evidence type="ECO:0000256" key="1">
    <source>
        <dbReference type="SAM" id="MobiDB-lite"/>
    </source>
</evidence>
<feature type="compositionally biased region" description="Basic and acidic residues" evidence="1">
    <location>
        <begin position="118"/>
        <end position="134"/>
    </location>
</feature>
<proteinExistence type="predicted"/>
<name>B2ZXM1_9CAUD</name>
<dbReference type="KEGG" id="vg:6369848"/>
<feature type="compositionally biased region" description="Low complexity" evidence="1">
    <location>
        <begin position="136"/>
        <end position="152"/>
    </location>
</feature>
<dbReference type="EMBL" id="AB366653">
    <property type="protein sequence ID" value="BAG41447.1"/>
    <property type="molecule type" value="Genomic_DNA"/>
</dbReference>
<keyword evidence="3" id="KW-1185">Reference proteome</keyword>
<accession>B2ZXM1</accession>
<dbReference type="GeneID" id="6369848"/>
<dbReference type="Proteomes" id="UP000001034">
    <property type="component" value="Segment"/>
</dbReference>
<evidence type="ECO:0000313" key="2">
    <source>
        <dbReference type="EMBL" id="BAG41447.1"/>
    </source>
</evidence>